<feature type="signal peptide" evidence="1">
    <location>
        <begin position="1"/>
        <end position="19"/>
    </location>
</feature>
<sequence>MKSIIVSTTLMLLPLLSTAKPLLKSRQIADPQPTAGDLNNAVFKWQSDTGLVSNFLNVAVDPNGPPTGQDLLNDAASAFSSENDELNWKAVIDSSDLAFEDPRIAQANDTLVTQGTFQMVVQGLQDISINGDSVRQADVDNINNVRCSQVLPAIDMYFAAVADFLNAVSTEGPFQTQTAVRPFACQS</sequence>
<evidence type="ECO:0000313" key="2">
    <source>
        <dbReference type="EMBL" id="KAF2230802.1"/>
    </source>
</evidence>
<proteinExistence type="predicted"/>
<reference evidence="2" key="1">
    <citation type="journal article" date="2020" name="Stud. Mycol.">
        <title>101 Dothideomycetes genomes: a test case for predicting lifestyles and emergence of pathogens.</title>
        <authorList>
            <person name="Haridas S."/>
            <person name="Albert R."/>
            <person name="Binder M."/>
            <person name="Bloem J."/>
            <person name="Labutti K."/>
            <person name="Salamov A."/>
            <person name="Andreopoulos B."/>
            <person name="Baker S."/>
            <person name="Barry K."/>
            <person name="Bills G."/>
            <person name="Bluhm B."/>
            <person name="Cannon C."/>
            <person name="Castanera R."/>
            <person name="Culley D."/>
            <person name="Daum C."/>
            <person name="Ezra D."/>
            <person name="Gonzalez J."/>
            <person name="Henrissat B."/>
            <person name="Kuo A."/>
            <person name="Liang C."/>
            <person name="Lipzen A."/>
            <person name="Lutzoni F."/>
            <person name="Magnuson J."/>
            <person name="Mondo S."/>
            <person name="Nolan M."/>
            <person name="Ohm R."/>
            <person name="Pangilinan J."/>
            <person name="Park H.-J."/>
            <person name="Ramirez L."/>
            <person name="Alfaro M."/>
            <person name="Sun H."/>
            <person name="Tritt A."/>
            <person name="Yoshinaga Y."/>
            <person name="Zwiers L.-H."/>
            <person name="Turgeon B."/>
            <person name="Goodwin S."/>
            <person name="Spatafora J."/>
            <person name="Crous P."/>
            <person name="Grigoriev I."/>
        </authorList>
    </citation>
    <scope>NUCLEOTIDE SEQUENCE</scope>
    <source>
        <strain evidence="2">Tuck. ex Michener</strain>
    </source>
</reference>
<evidence type="ECO:0000313" key="3">
    <source>
        <dbReference type="Proteomes" id="UP000800092"/>
    </source>
</evidence>
<dbReference type="EMBL" id="ML991835">
    <property type="protein sequence ID" value="KAF2230802.1"/>
    <property type="molecule type" value="Genomic_DNA"/>
</dbReference>
<protein>
    <submittedName>
        <fullName evidence="2">Uncharacterized protein</fullName>
    </submittedName>
</protein>
<accession>A0A6A6GYK9</accession>
<dbReference type="OrthoDB" id="2117996at2759"/>
<feature type="chain" id="PRO_5025467290" evidence="1">
    <location>
        <begin position="20"/>
        <end position="187"/>
    </location>
</feature>
<organism evidence="2 3">
    <name type="scientific">Viridothelium virens</name>
    <name type="common">Speckled blister lichen</name>
    <name type="synonym">Trypethelium virens</name>
    <dbReference type="NCBI Taxonomy" id="1048519"/>
    <lineage>
        <taxon>Eukaryota</taxon>
        <taxon>Fungi</taxon>
        <taxon>Dikarya</taxon>
        <taxon>Ascomycota</taxon>
        <taxon>Pezizomycotina</taxon>
        <taxon>Dothideomycetes</taxon>
        <taxon>Dothideomycetes incertae sedis</taxon>
        <taxon>Trypetheliales</taxon>
        <taxon>Trypetheliaceae</taxon>
        <taxon>Viridothelium</taxon>
    </lineage>
</organism>
<name>A0A6A6GYK9_VIRVR</name>
<dbReference type="AlphaFoldDB" id="A0A6A6GYK9"/>
<dbReference type="Proteomes" id="UP000800092">
    <property type="component" value="Unassembled WGS sequence"/>
</dbReference>
<evidence type="ECO:0000256" key="1">
    <source>
        <dbReference type="SAM" id="SignalP"/>
    </source>
</evidence>
<keyword evidence="1" id="KW-0732">Signal</keyword>
<keyword evidence="3" id="KW-1185">Reference proteome</keyword>
<gene>
    <name evidence="2" type="ORF">EV356DRAFT_519317</name>
</gene>